<protein>
    <submittedName>
        <fullName evidence="2">Uncharacterized protein</fullName>
    </submittedName>
</protein>
<organism evidence="2 3">
    <name type="scientific">Albula glossodonta</name>
    <name type="common">roundjaw bonefish</name>
    <dbReference type="NCBI Taxonomy" id="121402"/>
    <lineage>
        <taxon>Eukaryota</taxon>
        <taxon>Metazoa</taxon>
        <taxon>Chordata</taxon>
        <taxon>Craniata</taxon>
        <taxon>Vertebrata</taxon>
        <taxon>Euteleostomi</taxon>
        <taxon>Actinopterygii</taxon>
        <taxon>Neopterygii</taxon>
        <taxon>Teleostei</taxon>
        <taxon>Albuliformes</taxon>
        <taxon>Albulidae</taxon>
        <taxon>Albula</taxon>
    </lineage>
</organism>
<evidence type="ECO:0000313" key="2">
    <source>
        <dbReference type="EMBL" id="KAG9330950.1"/>
    </source>
</evidence>
<dbReference type="EMBL" id="JAFBMS010000417">
    <property type="protein sequence ID" value="KAG9330950.1"/>
    <property type="molecule type" value="Genomic_DNA"/>
</dbReference>
<evidence type="ECO:0000256" key="1">
    <source>
        <dbReference type="SAM" id="MobiDB-lite"/>
    </source>
</evidence>
<accession>A0A8T2MUS4</accession>
<comment type="caution">
    <text evidence="2">The sequence shown here is derived from an EMBL/GenBank/DDBJ whole genome shotgun (WGS) entry which is preliminary data.</text>
</comment>
<evidence type="ECO:0000313" key="3">
    <source>
        <dbReference type="Proteomes" id="UP000824540"/>
    </source>
</evidence>
<sequence length="91" mass="9831">MVMGSLVRQEAVIGRKRAPVDRGERGNSSCASNFKGPVPRGDDSGTSSKAKDRPKQSHSQLERSDGSPTHRLSRQMKRAATQVRPSVPCAT</sequence>
<proteinExistence type="predicted"/>
<feature type="region of interest" description="Disordered" evidence="1">
    <location>
        <begin position="1"/>
        <end position="91"/>
    </location>
</feature>
<reference evidence="2" key="1">
    <citation type="thesis" date="2021" institute="BYU ScholarsArchive" country="Provo, UT, USA">
        <title>Applications of and Algorithms for Genome Assembly and Genomic Analyses with an Emphasis on Marine Teleosts.</title>
        <authorList>
            <person name="Pickett B.D."/>
        </authorList>
    </citation>
    <scope>NUCLEOTIDE SEQUENCE</scope>
    <source>
        <strain evidence="2">HI-2016</strain>
    </source>
</reference>
<keyword evidence="3" id="KW-1185">Reference proteome</keyword>
<dbReference type="Proteomes" id="UP000824540">
    <property type="component" value="Unassembled WGS sequence"/>
</dbReference>
<gene>
    <name evidence="2" type="ORF">JZ751_021437</name>
</gene>
<dbReference type="AlphaFoldDB" id="A0A8T2MUS4"/>
<feature type="compositionally biased region" description="Basic and acidic residues" evidence="1">
    <location>
        <begin position="49"/>
        <end position="65"/>
    </location>
</feature>
<name>A0A8T2MUS4_9TELE</name>